<sequence length="75" mass="8700">MDRWAFSIASESAGSNSMFCVQMDLKVNSLLESFIFYSDVMTVSELTDIENSNPIPAQQHLYTVIRWKHQYVHKL</sequence>
<reference evidence="1" key="1">
    <citation type="submission" date="2020-06" db="EMBL/GenBank/DDBJ databases">
        <title>Draft genome of Bugula neritina, a colonial animal packing powerful symbionts and potential medicines.</title>
        <authorList>
            <person name="Rayko M."/>
        </authorList>
    </citation>
    <scope>NUCLEOTIDE SEQUENCE [LARGE SCALE GENOMIC DNA]</scope>
    <source>
        <strain evidence="1">Kwan_BN1</strain>
    </source>
</reference>
<name>A0A7J7JXI3_BUGNE</name>
<gene>
    <name evidence="1" type="ORF">EB796_010586</name>
</gene>
<evidence type="ECO:0000313" key="1">
    <source>
        <dbReference type="EMBL" id="KAF6031110.1"/>
    </source>
</evidence>
<protein>
    <submittedName>
        <fullName evidence="1">Uncharacterized protein</fullName>
    </submittedName>
</protein>
<keyword evidence="2" id="KW-1185">Reference proteome</keyword>
<dbReference type="Proteomes" id="UP000593567">
    <property type="component" value="Unassembled WGS sequence"/>
</dbReference>
<dbReference type="EMBL" id="VXIV02001638">
    <property type="protein sequence ID" value="KAF6031110.1"/>
    <property type="molecule type" value="Genomic_DNA"/>
</dbReference>
<comment type="caution">
    <text evidence="1">The sequence shown here is derived from an EMBL/GenBank/DDBJ whole genome shotgun (WGS) entry which is preliminary data.</text>
</comment>
<organism evidence="1 2">
    <name type="scientific">Bugula neritina</name>
    <name type="common">Brown bryozoan</name>
    <name type="synonym">Sertularia neritina</name>
    <dbReference type="NCBI Taxonomy" id="10212"/>
    <lineage>
        <taxon>Eukaryota</taxon>
        <taxon>Metazoa</taxon>
        <taxon>Spiralia</taxon>
        <taxon>Lophotrochozoa</taxon>
        <taxon>Bryozoa</taxon>
        <taxon>Gymnolaemata</taxon>
        <taxon>Cheilostomatida</taxon>
        <taxon>Flustrina</taxon>
        <taxon>Buguloidea</taxon>
        <taxon>Bugulidae</taxon>
        <taxon>Bugula</taxon>
    </lineage>
</organism>
<proteinExistence type="predicted"/>
<evidence type="ECO:0000313" key="2">
    <source>
        <dbReference type="Proteomes" id="UP000593567"/>
    </source>
</evidence>
<accession>A0A7J7JXI3</accession>
<dbReference type="AlphaFoldDB" id="A0A7J7JXI3"/>